<protein>
    <submittedName>
        <fullName evidence="2">Nuclear transport factor 2 family protein</fullName>
    </submittedName>
</protein>
<dbReference type="GeneID" id="94685812"/>
<dbReference type="Pfam" id="PF12680">
    <property type="entry name" value="SnoaL_2"/>
    <property type="match status" value="1"/>
</dbReference>
<name>A0A9Q3ZCS9_9GAMM</name>
<gene>
    <name evidence="2" type="ORF">LZG35_10200</name>
</gene>
<dbReference type="KEGG" id="axe:P40_05175"/>
<proteinExistence type="predicted"/>
<keyword evidence="3" id="KW-1185">Reference proteome</keyword>
<evidence type="ECO:0000259" key="1">
    <source>
        <dbReference type="Pfam" id="PF12680"/>
    </source>
</evidence>
<sequence>MPHRLNHADLQNHARHWIEAWNRGDVEAVVSAFSDDAEFISAVAEPYVGTSRIQGKAALRDYWVAALADRPGLHFELVAAICDEPGQQLVVHYIASANGKRAFACEIMRFDNGRQVYGEALYGAPVL</sequence>
<evidence type="ECO:0000313" key="2">
    <source>
        <dbReference type="EMBL" id="MCE7509008.1"/>
    </source>
</evidence>
<dbReference type="InterPro" id="IPR037401">
    <property type="entry name" value="SnoaL-like"/>
</dbReference>
<dbReference type="SUPFAM" id="SSF54427">
    <property type="entry name" value="NTF2-like"/>
    <property type="match status" value="1"/>
</dbReference>
<evidence type="ECO:0000313" key="3">
    <source>
        <dbReference type="Proteomes" id="UP001107961"/>
    </source>
</evidence>
<accession>A0A9Q3ZCS9</accession>
<feature type="domain" description="SnoaL-like" evidence="1">
    <location>
        <begin position="14"/>
        <end position="114"/>
    </location>
</feature>
<dbReference type="Gene3D" id="3.10.450.50">
    <property type="match status" value="1"/>
</dbReference>
<reference evidence="2" key="1">
    <citation type="submission" date="2022-01" db="EMBL/GenBank/DDBJ databases">
        <authorList>
            <person name="Karlyshev A.V."/>
            <person name="Jaspars M."/>
        </authorList>
    </citation>
    <scope>NUCLEOTIDE SEQUENCE</scope>
    <source>
        <strain evidence="2">AGSA3-2</strain>
    </source>
</reference>
<comment type="caution">
    <text evidence="2">The sequence shown here is derived from an EMBL/GenBank/DDBJ whole genome shotgun (WGS) entry which is preliminary data.</text>
</comment>
<dbReference type="AlphaFoldDB" id="A0A9Q3ZCS9"/>
<dbReference type="EMBL" id="JAJVKT010000010">
    <property type="protein sequence ID" value="MCE7509008.1"/>
    <property type="molecule type" value="Genomic_DNA"/>
</dbReference>
<dbReference type="Proteomes" id="UP001107961">
    <property type="component" value="Unassembled WGS sequence"/>
</dbReference>
<organism evidence="2 3">
    <name type="scientific">Alloalcanivorax xenomutans</name>
    <dbReference type="NCBI Taxonomy" id="1094342"/>
    <lineage>
        <taxon>Bacteria</taxon>
        <taxon>Pseudomonadati</taxon>
        <taxon>Pseudomonadota</taxon>
        <taxon>Gammaproteobacteria</taxon>
        <taxon>Oceanospirillales</taxon>
        <taxon>Alcanivoracaceae</taxon>
        <taxon>Alloalcanivorax</taxon>
    </lineage>
</organism>
<dbReference type="RefSeq" id="WP_022996048.1">
    <property type="nucleotide sequence ID" value="NZ_CBDDTQ010000001.1"/>
</dbReference>
<dbReference type="InterPro" id="IPR032710">
    <property type="entry name" value="NTF2-like_dom_sf"/>
</dbReference>